<dbReference type="EMBL" id="HE663493">
    <property type="protein sequence ID" value="CCG09625.1"/>
    <property type="molecule type" value="Genomic_DNA"/>
</dbReference>
<dbReference type="Proteomes" id="UP000033220">
    <property type="component" value="Chromosome DSM 122"/>
</dbReference>
<dbReference type="HOGENOM" id="CLU_2864919_0_0_5"/>
<dbReference type="AlphaFoldDB" id="H6SQA6"/>
<sequence length="64" mass="7066">MLDTPSLDRDWARLRPWITEHLETGELPETPDAVAIEAPLRGPLTNRTASLSVVLFPGGIGRCR</sequence>
<name>H6SQA6_PARPM</name>
<organism evidence="1 2">
    <name type="scientific">Pararhodospirillum photometricum DSM 122</name>
    <dbReference type="NCBI Taxonomy" id="1150469"/>
    <lineage>
        <taxon>Bacteria</taxon>
        <taxon>Pseudomonadati</taxon>
        <taxon>Pseudomonadota</taxon>
        <taxon>Alphaproteobacteria</taxon>
        <taxon>Rhodospirillales</taxon>
        <taxon>Rhodospirillaceae</taxon>
        <taxon>Pararhodospirillum</taxon>
    </lineage>
</organism>
<evidence type="ECO:0000313" key="2">
    <source>
        <dbReference type="Proteomes" id="UP000033220"/>
    </source>
</evidence>
<proteinExistence type="predicted"/>
<dbReference type="KEGG" id="rpm:RSPPHO_02999"/>
<protein>
    <submittedName>
        <fullName evidence="1">Uncharacterized protein</fullName>
    </submittedName>
</protein>
<reference evidence="1 2" key="1">
    <citation type="submission" date="2012-02" db="EMBL/GenBank/DDBJ databases">
        <title>Shotgun genome sequence of Phaeospirillum photometricum DSM 122.</title>
        <authorList>
            <person name="Duquesne K."/>
            <person name="Sturgis J."/>
        </authorList>
    </citation>
    <scope>NUCLEOTIDE SEQUENCE [LARGE SCALE GENOMIC DNA]</scope>
    <source>
        <strain evidence="2">DSM122</strain>
    </source>
</reference>
<evidence type="ECO:0000313" key="1">
    <source>
        <dbReference type="EMBL" id="CCG09625.1"/>
    </source>
</evidence>
<accession>H6SQA6</accession>
<dbReference type="PATRIC" id="fig|1150469.3.peg.3381"/>
<gene>
    <name evidence="1" type="ORF">RSPPHO_02999</name>
</gene>
<keyword evidence="2" id="KW-1185">Reference proteome</keyword>